<comment type="similarity">
    <text evidence="1">Belongs to the bystin family.</text>
</comment>
<dbReference type="STRING" id="299467.A0A443S1K9"/>
<evidence type="ECO:0000313" key="4">
    <source>
        <dbReference type="Proteomes" id="UP000288716"/>
    </source>
</evidence>
<dbReference type="EMBL" id="NCKV01012269">
    <property type="protein sequence ID" value="RWS21428.1"/>
    <property type="molecule type" value="Genomic_DNA"/>
</dbReference>
<keyword evidence="4" id="KW-1185">Reference proteome</keyword>
<feature type="region of interest" description="Disordered" evidence="2">
    <location>
        <begin position="80"/>
        <end position="122"/>
    </location>
</feature>
<protein>
    <submittedName>
        <fullName evidence="3">Cell adhesion complex protein bystin-like protein</fullName>
    </submittedName>
</protein>
<dbReference type="InterPro" id="IPR007955">
    <property type="entry name" value="Bystin"/>
</dbReference>
<feature type="compositionally biased region" description="Acidic residues" evidence="2">
    <location>
        <begin position="104"/>
        <end position="122"/>
    </location>
</feature>
<dbReference type="GO" id="GO:0030688">
    <property type="term" value="C:preribosome, small subunit precursor"/>
    <property type="evidence" value="ECO:0007669"/>
    <property type="project" value="TreeGrafter"/>
</dbReference>
<evidence type="ECO:0000256" key="2">
    <source>
        <dbReference type="SAM" id="MobiDB-lite"/>
    </source>
</evidence>
<reference evidence="3 4" key="1">
    <citation type="journal article" date="2018" name="Gigascience">
        <title>Genomes of trombidid mites reveal novel predicted allergens and laterally-transferred genes associated with secondary metabolism.</title>
        <authorList>
            <person name="Dong X."/>
            <person name="Chaisiri K."/>
            <person name="Xia D."/>
            <person name="Armstrong S.D."/>
            <person name="Fang Y."/>
            <person name="Donnelly M.J."/>
            <person name="Kadowaki T."/>
            <person name="McGarry J.W."/>
            <person name="Darby A.C."/>
            <person name="Makepeace B.L."/>
        </authorList>
    </citation>
    <scope>NUCLEOTIDE SEQUENCE [LARGE SCALE GENOMIC DNA]</scope>
    <source>
        <strain evidence="3">UoL-UT</strain>
    </source>
</reference>
<dbReference type="VEuPathDB" id="VectorBase:LDEU010612"/>
<dbReference type="Proteomes" id="UP000288716">
    <property type="component" value="Unassembled WGS sequence"/>
</dbReference>
<dbReference type="GO" id="GO:0005737">
    <property type="term" value="C:cytoplasm"/>
    <property type="evidence" value="ECO:0007669"/>
    <property type="project" value="TreeGrafter"/>
</dbReference>
<dbReference type="Pfam" id="PF05291">
    <property type="entry name" value="Bystin"/>
    <property type="match status" value="1"/>
</dbReference>
<dbReference type="GO" id="GO:0006364">
    <property type="term" value="P:rRNA processing"/>
    <property type="evidence" value="ECO:0007669"/>
    <property type="project" value="TreeGrafter"/>
</dbReference>
<gene>
    <name evidence="3" type="ORF">B4U80_07907</name>
</gene>
<feature type="region of interest" description="Disordered" evidence="2">
    <location>
        <begin position="1"/>
        <end position="42"/>
    </location>
</feature>
<evidence type="ECO:0000313" key="3">
    <source>
        <dbReference type="EMBL" id="RWS21428.1"/>
    </source>
</evidence>
<dbReference type="PANTHER" id="PTHR12821">
    <property type="entry name" value="BYSTIN"/>
    <property type="match status" value="1"/>
</dbReference>
<name>A0A443S1K9_9ACAR</name>
<organism evidence="3 4">
    <name type="scientific">Leptotrombidium deliense</name>
    <dbReference type="NCBI Taxonomy" id="299467"/>
    <lineage>
        <taxon>Eukaryota</taxon>
        <taxon>Metazoa</taxon>
        <taxon>Ecdysozoa</taxon>
        <taxon>Arthropoda</taxon>
        <taxon>Chelicerata</taxon>
        <taxon>Arachnida</taxon>
        <taxon>Acari</taxon>
        <taxon>Acariformes</taxon>
        <taxon>Trombidiformes</taxon>
        <taxon>Prostigmata</taxon>
        <taxon>Anystina</taxon>
        <taxon>Parasitengona</taxon>
        <taxon>Trombiculoidea</taxon>
        <taxon>Trombiculidae</taxon>
        <taxon>Leptotrombidium</taxon>
    </lineage>
</organism>
<dbReference type="GO" id="GO:0005730">
    <property type="term" value="C:nucleolus"/>
    <property type="evidence" value="ECO:0007669"/>
    <property type="project" value="TreeGrafter"/>
</dbReference>
<feature type="non-terminal residue" evidence="3">
    <location>
        <position position="281"/>
    </location>
</feature>
<dbReference type="PANTHER" id="PTHR12821:SF0">
    <property type="entry name" value="BYSTIN"/>
    <property type="match status" value="1"/>
</dbReference>
<evidence type="ECO:0000256" key="1">
    <source>
        <dbReference type="ARBA" id="ARBA00007114"/>
    </source>
</evidence>
<comment type="caution">
    <text evidence="3">The sequence shown here is derived from an EMBL/GenBank/DDBJ whole genome shotgun (WGS) entry which is preliminary data.</text>
</comment>
<feature type="compositionally biased region" description="Basic and acidic residues" evidence="2">
    <location>
        <begin position="80"/>
        <end position="89"/>
    </location>
</feature>
<dbReference type="GO" id="GO:0030515">
    <property type="term" value="F:snoRNA binding"/>
    <property type="evidence" value="ECO:0007669"/>
    <property type="project" value="TreeGrafter"/>
</dbReference>
<sequence>MGKAKKIKISGTQRNVPLERQLDDDSRVKPIRGKNRNNETEDAEVGKLCFQFDIESYRFQFIDSKLSKVILREARKQAADLEEEHEQKPPKSSTSVTLGNEKFDSDEDVEEKDESDVEYEDVHIDEEEEKALELFMSKERTQRKTLADYIMEKLKEKQTEINTQFSDAASLKTQDLDPKVVELYRGVKLVLSRYRSGKIPKAFKIIPALSNWEQILSITDPDSWSAAAMCAATRLFTSNLKEKMAQRFFNLILLPRVRDDIAEYKRLNFHLYQALRKAMFK</sequence>
<accession>A0A443S1K9</accession>
<proteinExistence type="inferred from homology"/>
<dbReference type="OrthoDB" id="2192561at2759"/>
<dbReference type="AlphaFoldDB" id="A0A443S1K9"/>